<evidence type="ECO:0000313" key="4">
    <source>
        <dbReference type="EMBL" id="MET3574297.1"/>
    </source>
</evidence>
<reference evidence="4 5" key="1">
    <citation type="submission" date="2024-06" db="EMBL/GenBank/DDBJ databases">
        <title>Genomic Encyclopedia of Type Strains, Phase IV (KMG-IV): sequencing the most valuable type-strain genomes for metagenomic binning, comparative biology and taxonomic classification.</title>
        <authorList>
            <person name="Goeker M."/>
        </authorList>
    </citation>
    <scope>NUCLEOTIDE SEQUENCE [LARGE SCALE GENOMIC DNA]</scope>
    <source>
        <strain evidence="4 5">DSM 26128</strain>
    </source>
</reference>
<evidence type="ECO:0000313" key="5">
    <source>
        <dbReference type="Proteomes" id="UP001549099"/>
    </source>
</evidence>
<keyword evidence="2" id="KW-0012">Acyltransferase</keyword>
<feature type="domain" description="N-acetyltransferase" evidence="3">
    <location>
        <begin position="3"/>
        <end position="171"/>
    </location>
</feature>
<keyword evidence="1" id="KW-0808">Transferase</keyword>
<evidence type="ECO:0000259" key="3">
    <source>
        <dbReference type="PROSITE" id="PS51186"/>
    </source>
</evidence>
<dbReference type="SUPFAM" id="SSF55729">
    <property type="entry name" value="Acyl-CoA N-acyltransferases (Nat)"/>
    <property type="match status" value="1"/>
</dbReference>
<dbReference type="InterPro" id="IPR016181">
    <property type="entry name" value="Acyl_CoA_acyltransferase"/>
</dbReference>
<dbReference type="PANTHER" id="PTHR43877">
    <property type="entry name" value="AMINOALKYLPHOSPHONATE N-ACETYLTRANSFERASE-RELATED-RELATED"/>
    <property type="match status" value="1"/>
</dbReference>
<dbReference type="InterPro" id="IPR000182">
    <property type="entry name" value="GNAT_dom"/>
</dbReference>
<dbReference type="Pfam" id="PF00583">
    <property type="entry name" value="Acetyltransf_1"/>
    <property type="match status" value="1"/>
</dbReference>
<gene>
    <name evidence="4" type="ORF">ABID49_000173</name>
</gene>
<dbReference type="Gene3D" id="3.40.630.30">
    <property type="match status" value="1"/>
</dbReference>
<organism evidence="4 5">
    <name type="scientific">Bhargavaea ullalensis</name>
    <dbReference type="NCBI Taxonomy" id="1265685"/>
    <lineage>
        <taxon>Bacteria</taxon>
        <taxon>Bacillati</taxon>
        <taxon>Bacillota</taxon>
        <taxon>Bacilli</taxon>
        <taxon>Bacillales</taxon>
        <taxon>Caryophanaceae</taxon>
        <taxon>Bhargavaea</taxon>
    </lineage>
</organism>
<dbReference type="InterPro" id="IPR050832">
    <property type="entry name" value="Bact_Acetyltransf"/>
</dbReference>
<dbReference type="EMBL" id="JBEPLW010000001">
    <property type="protein sequence ID" value="MET3574297.1"/>
    <property type="molecule type" value="Genomic_DNA"/>
</dbReference>
<evidence type="ECO:0000256" key="1">
    <source>
        <dbReference type="ARBA" id="ARBA00022679"/>
    </source>
</evidence>
<dbReference type="PANTHER" id="PTHR43877:SF2">
    <property type="entry name" value="AMINOALKYLPHOSPHONATE N-ACETYLTRANSFERASE-RELATED"/>
    <property type="match status" value="1"/>
</dbReference>
<dbReference type="Proteomes" id="UP001549099">
    <property type="component" value="Unassembled WGS sequence"/>
</dbReference>
<keyword evidence="5" id="KW-1185">Reference proteome</keyword>
<comment type="caution">
    <text evidence="4">The sequence shown here is derived from an EMBL/GenBank/DDBJ whole genome shotgun (WGS) entry which is preliminary data.</text>
</comment>
<protein>
    <submittedName>
        <fullName evidence="4">Ribosomal protein S18 acetylase RimI-like enzyme</fullName>
    </submittedName>
</protein>
<proteinExistence type="predicted"/>
<sequence>MKAEIVKCGAEDLEAIRAVGIDTYEETFGAHNPQEIMRAYIETAFAPEKLAAELAEPQSEFFLVFAEGEAAGYLKVNTGTAQTEKMGKDAMEVERIYIRSKFKGRGLGRQLMDLAVKLAGERGKTRLWLGVWEHNPDAIRFYEKSGFVQTGSHSFFMGTDEQRDLVMTKRL</sequence>
<dbReference type="PROSITE" id="PS51186">
    <property type="entry name" value="GNAT"/>
    <property type="match status" value="1"/>
</dbReference>
<dbReference type="RefSeq" id="WP_354194354.1">
    <property type="nucleotide sequence ID" value="NZ_JBEPLW010000001.1"/>
</dbReference>
<accession>A0ABV2G8B7</accession>
<name>A0ABV2G8B7_9BACL</name>
<evidence type="ECO:0000256" key="2">
    <source>
        <dbReference type="ARBA" id="ARBA00023315"/>
    </source>
</evidence>
<dbReference type="CDD" id="cd04301">
    <property type="entry name" value="NAT_SF"/>
    <property type="match status" value="1"/>
</dbReference>